<dbReference type="STRING" id="1122240.GCA_000620105_03114"/>
<dbReference type="InterPro" id="IPR050821">
    <property type="entry name" value="Cytosolic_carboxypeptidase"/>
</dbReference>
<sequence length="379" mass="42941">MKISTQFDSGSIEVVSAERFDDIQLKIRADNASEFTQWFHFRLQGAAYQPCVMRFLNTGETAYPAGWEDYNLCASYDRVNWFRVPASYDGNIMTVEHTPLANSVYYAYFEPYGWERHLDLIGEAQGSGLCQVTDLGTTIDGRDINLLTVGHEVSSDLKIWVIARQHPGETMAEWFAEGLLRRLLDWQDPISRILLEHATFYIVPNMNPDGSVRGNLRTNAAGANLNREWLSPSLERSPEVYCVQAKMRETGVDLFLDIHGDEAIPYVFVAGTEGVPGYSERIAELESAFKHHLELASPDFQDEQGYDKDKPGEANLSMATAWVGHTFDCLAYTLEMPFKDNANLPDDDYGWNGQRSLRLGEAMLNPIYAVLERLRAQQR</sequence>
<dbReference type="CDD" id="cd06234">
    <property type="entry name" value="M14_PaCCP-like"/>
    <property type="match status" value="1"/>
</dbReference>
<feature type="active site" description="Proton donor/acceptor" evidence="2">
    <location>
        <position position="335"/>
    </location>
</feature>
<dbReference type="RefSeq" id="WP_028500024.1">
    <property type="nucleotide sequence ID" value="NZ_CALFSO010000121.1"/>
</dbReference>
<dbReference type="Pfam" id="PF18027">
    <property type="entry name" value="Pepdidase_M14_N"/>
    <property type="match status" value="1"/>
</dbReference>
<dbReference type="SMART" id="SM00631">
    <property type="entry name" value="Zn_pept"/>
    <property type="match status" value="1"/>
</dbReference>
<protein>
    <recommendedName>
        <fullName evidence="3">Peptidase M14 domain-containing protein</fullName>
    </recommendedName>
</protein>
<dbReference type="KEGG" id="maer:DAI18_02865"/>
<reference evidence="4 5" key="1">
    <citation type="submission" date="2018-04" db="EMBL/GenBank/DDBJ databases">
        <title>Denitrifier Microvirgula.</title>
        <authorList>
            <person name="Anderson E."/>
            <person name="Jang J."/>
            <person name="Ishii S."/>
        </authorList>
    </citation>
    <scope>NUCLEOTIDE SEQUENCE [LARGE SCALE GENOMIC DNA]</scope>
    <source>
        <strain evidence="4 5">BE2.4</strain>
    </source>
</reference>
<evidence type="ECO:0000256" key="1">
    <source>
        <dbReference type="ARBA" id="ARBA00001947"/>
    </source>
</evidence>
<dbReference type="Gene3D" id="2.60.40.3120">
    <property type="match status" value="1"/>
</dbReference>
<accession>A0A2S0P6Z4</accession>
<name>A0A2S0P6Z4_9NEIS</name>
<dbReference type="InterPro" id="IPR000834">
    <property type="entry name" value="Peptidase_M14"/>
</dbReference>
<dbReference type="Pfam" id="PF00246">
    <property type="entry name" value="Peptidase_M14"/>
    <property type="match status" value="1"/>
</dbReference>
<comment type="similarity">
    <text evidence="2">Belongs to the peptidase M14 family.</text>
</comment>
<evidence type="ECO:0000313" key="4">
    <source>
        <dbReference type="EMBL" id="AVY93101.1"/>
    </source>
</evidence>
<comment type="cofactor">
    <cofactor evidence="1">
        <name>Zn(2+)</name>
        <dbReference type="ChEBI" id="CHEBI:29105"/>
    </cofactor>
</comment>
<dbReference type="PANTHER" id="PTHR12756">
    <property type="entry name" value="CYTOSOLIC CARBOXYPEPTIDASE"/>
    <property type="match status" value="1"/>
</dbReference>
<proteinExistence type="inferred from homology"/>
<gene>
    <name evidence="4" type="ORF">DAI18_02865</name>
</gene>
<feature type="domain" description="Peptidase M14" evidence="3">
    <location>
        <begin position="104"/>
        <end position="374"/>
    </location>
</feature>
<evidence type="ECO:0000313" key="5">
    <source>
        <dbReference type="Proteomes" id="UP000244173"/>
    </source>
</evidence>
<dbReference type="SUPFAM" id="SSF53187">
    <property type="entry name" value="Zn-dependent exopeptidases"/>
    <property type="match status" value="1"/>
</dbReference>
<dbReference type="PANTHER" id="PTHR12756:SF11">
    <property type="entry name" value="CYTOSOLIC CARBOXYPEPTIDASE 1"/>
    <property type="match status" value="1"/>
</dbReference>
<dbReference type="EMBL" id="CP028519">
    <property type="protein sequence ID" value="AVY93101.1"/>
    <property type="molecule type" value="Genomic_DNA"/>
</dbReference>
<keyword evidence="5" id="KW-1185">Reference proteome</keyword>
<dbReference type="AlphaFoldDB" id="A0A2S0P6Z4"/>
<dbReference type="Gene3D" id="3.40.630.10">
    <property type="entry name" value="Zn peptidases"/>
    <property type="match status" value="1"/>
</dbReference>
<dbReference type="PROSITE" id="PS52035">
    <property type="entry name" value="PEPTIDASE_M14"/>
    <property type="match status" value="1"/>
</dbReference>
<dbReference type="Proteomes" id="UP000244173">
    <property type="component" value="Chromosome"/>
</dbReference>
<dbReference type="GO" id="GO:0006508">
    <property type="term" value="P:proteolysis"/>
    <property type="evidence" value="ECO:0007669"/>
    <property type="project" value="InterPro"/>
</dbReference>
<dbReference type="GO" id="GO:0004181">
    <property type="term" value="F:metallocarboxypeptidase activity"/>
    <property type="evidence" value="ECO:0007669"/>
    <property type="project" value="InterPro"/>
</dbReference>
<evidence type="ECO:0000256" key="2">
    <source>
        <dbReference type="PROSITE-ProRule" id="PRU01379"/>
    </source>
</evidence>
<organism evidence="4 5">
    <name type="scientific">Microvirgula aerodenitrificans</name>
    <dbReference type="NCBI Taxonomy" id="57480"/>
    <lineage>
        <taxon>Bacteria</taxon>
        <taxon>Pseudomonadati</taxon>
        <taxon>Pseudomonadota</taxon>
        <taxon>Betaproteobacteria</taxon>
        <taxon>Neisseriales</taxon>
        <taxon>Aquaspirillaceae</taxon>
        <taxon>Microvirgula</taxon>
    </lineage>
</organism>
<evidence type="ECO:0000259" key="3">
    <source>
        <dbReference type="PROSITE" id="PS52035"/>
    </source>
</evidence>
<dbReference type="GO" id="GO:0008270">
    <property type="term" value="F:zinc ion binding"/>
    <property type="evidence" value="ECO:0007669"/>
    <property type="project" value="InterPro"/>
</dbReference>
<dbReference type="InterPro" id="IPR040626">
    <property type="entry name" value="Pepdidase_M14_N"/>
</dbReference>
<dbReference type="OrthoDB" id="5490902at2"/>